<gene>
    <name evidence="1" type="ORF">V5E97_22465</name>
</gene>
<dbReference type="InterPro" id="IPR029058">
    <property type="entry name" value="AB_hydrolase_fold"/>
</dbReference>
<dbReference type="Gene3D" id="3.40.50.1820">
    <property type="entry name" value="alpha/beta hydrolase"/>
    <property type="match status" value="1"/>
</dbReference>
<dbReference type="SUPFAM" id="SSF53474">
    <property type="entry name" value="alpha/beta-Hydrolases"/>
    <property type="match status" value="1"/>
</dbReference>
<protein>
    <recommendedName>
        <fullName evidence="2">Alpha/beta hydrolase</fullName>
    </recommendedName>
</protein>
<reference evidence="1" key="1">
    <citation type="submission" date="2024-05" db="EMBL/GenBank/DDBJ databases">
        <title>Planctomycetes of the genus Singulisphaera possess chitinolytic capabilities.</title>
        <authorList>
            <person name="Ivanova A."/>
        </authorList>
    </citation>
    <scope>NUCLEOTIDE SEQUENCE</scope>
    <source>
        <strain evidence="1">Ch08T</strain>
    </source>
</reference>
<organism evidence="1">
    <name type="scientific">Singulisphaera sp. Ch08</name>
    <dbReference type="NCBI Taxonomy" id="3120278"/>
    <lineage>
        <taxon>Bacteria</taxon>
        <taxon>Pseudomonadati</taxon>
        <taxon>Planctomycetota</taxon>
        <taxon>Planctomycetia</taxon>
        <taxon>Isosphaerales</taxon>
        <taxon>Isosphaeraceae</taxon>
        <taxon>Singulisphaera</taxon>
    </lineage>
</organism>
<dbReference type="EMBL" id="CP155447">
    <property type="protein sequence ID" value="XBH01114.1"/>
    <property type="molecule type" value="Genomic_DNA"/>
</dbReference>
<proteinExistence type="predicted"/>
<evidence type="ECO:0008006" key="2">
    <source>
        <dbReference type="Google" id="ProtNLM"/>
    </source>
</evidence>
<accession>A0AAU7C762</accession>
<dbReference type="AlphaFoldDB" id="A0AAU7C762"/>
<sequence length="322" mass="35748">MMSKLVLVEDKANKFGGTVLFSKGNGWIRPTGVFVPDAGFTDSHEVATVLLWFHGHRVKDAPYLFYQEATHLLQAVNESKKDIILVAPELGLRDKTHDEYNASALGGGKRTEQYLDQVLGAVSDWYERTFIAGERAQMGGEPTKFQLANLYIAGHSGGGTGIISSVAALGGYKDRLRECWGFDCLYGNGQTWYEWAKARTGIPLYFYYGKGTKPSDNADVLGFWKRVYGTPKSPIPLAGRLRSVFLAPALPGTELDMVAFQSTDDILAKAKAVDRYEEVRRKVDPLLDKSDAYWSALVKEGLKEHYPVVSELLCPRIKQSLP</sequence>
<dbReference type="RefSeq" id="WP_406693802.1">
    <property type="nucleotide sequence ID" value="NZ_CP155447.1"/>
</dbReference>
<evidence type="ECO:0000313" key="1">
    <source>
        <dbReference type="EMBL" id="XBH01114.1"/>
    </source>
</evidence>
<name>A0AAU7C762_9BACT</name>